<organism evidence="3 4">
    <name type="scientific">Bradymonas sediminis</name>
    <dbReference type="NCBI Taxonomy" id="1548548"/>
    <lineage>
        <taxon>Bacteria</taxon>
        <taxon>Deltaproteobacteria</taxon>
        <taxon>Bradymonadales</taxon>
        <taxon>Bradymonadaceae</taxon>
        <taxon>Bradymonas</taxon>
    </lineage>
</organism>
<dbReference type="AlphaFoldDB" id="A0A2Z4FNV9"/>
<sequence length="428" mass="46960">MATKHRKKLVAIEWSWLIIGSAVVLVYTVEAWAAPYVPVLWMLGMLALFFAYRFAITFYEINWPEPEPTAAESAEQMKRHGGDGIAGTVVYALPQMRGRSLAEERERQRAEAAAKLELPSAEGEFVDDNLDTVFGIVAEDTAPTPALGSDAPRGPKVAGRPGLFGVTVYEYDDLRPETEDDVTGIDVPIPAFAESALTTLEREKALKLKQQQEKSPRLSAAVAAVVNRSESGAHQSVEPEKKPGLFGLDILEGDDVTKGLRPETEADVTGVDLPIPAFAESVLTRAEHGRSATPGPEAPEQPASSAPLNAKKQPPSRPKASPPMLDELTHVDRPVNLSRVTRGDLTLKELKRDDLARDAVKQNDLTLKEMKRDQLNLDEITQDEIDLGDFLLEDEIVLEEEIVFSEKTRQTKLPSAPNPRRTSSKESS</sequence>
<feature type="compositionally biased region" description="Low complexity" evidence="1">
    <location>
        <begin position="294"/>
        <end position="307"/>
    </location>
</feature>
<accession>A0A2Z4FNV9</accession>
<feature type="region of interest" description="Disordered" evidence="1">
    <location>
        <begin position="229"/>
        <end position="248"/>
    </location>
</feature>
<gene>
    <name evidence="3" type="ORF">DN745_15640</name>
</gene>
<feature type="region of interest" description="Disordered" evidence="1">
    <location>
        <begin position="285"/>
        <end position="329"/>
    </location>
</feature>
<dbReference type="OrthoDB" id="10019690at2"/>
<evidence type="ECO:0000313" key="4">
    <source>
        <dbReference type="Proteomes" id="UP000249799"/>
    </source>
</evidence>
<feature type="transmembrane region" description="Helical" evidence="2">
    <location>
        <begin position="33"/>
        <end position="52"/>
    </location>
</feature>
<dbReference type="RefSeq" id="WP_111336250.1">
    <property type="nucleotide sequence ID" value="NZ_CP030032.1"/>
</dbReference>
<dbReference type="KEGG" id="bsed:DN745_15640"/>
<keyword evidence="2" id="KW-0472">Membrane</keyword>
<reference evidence="3 4" key="1">
    <citation type="submission" date="2018-06" db="EMBL/GenBank/DDBJ databases">
        <title>Lujinxingia sediminis gen. nov. sp. nov., a new facultative anaerobic member of the class Deltaproteobacteria, and proposal of Lujinxingaceae fam. nov.</title>
        <authorList>
            <person name="Guo L.-Y."/>
            <person name="Li C.-M."/>
            <person name="Wang S."/>
            <person name="Du Z.-J."/>
        </authorList>
    </citation>
    <scope>NUCLEOTIDE SEQUENCE [LARGE SCALE GENOMIC DNA]</scope>
    <source>
        <strain evidence="3 4">FA350</strain>
    </source>
</reference>
<dbReference type="Proteomes" id="UP000249799">
    <property type="component" value="Chromosome"/>
</dbReference>
<feature type="region of interest" description="Disordered" evidence="1">
    <location>
        <begin position="406"/>
        <end position="428"/>
    </location>
</feature>
<evidence type="ECO:0000313" key="3">
    <source>
        <dbReference type="EMBL" id="AWV90669.1"/>
    </source>
</evidence>
<protein>
    <submittedName>
        <fullName evidence="3">Uncharacterized protein</fullName>
    </submittedName>
</protein>
<evidence type="ECO:0000256" key="1">
    <source>
        <dbReference type="SAM" id="MobiDB-lite"/>
    </source>
</evidence>
<keyword evidence="4" id="KW-1185">Reference proteome</keyword>
<keyword evidence="2" id="KW-1133">Transmembrane helix</keyword>
<feature type="transmembrane region" description="Helical" evidence="2">
    <location>
        <begin position="9"/>
        <end position="27"/>
    </location>
</feature>
<dbReference type="EMBL" id="CP030032">
    <property type="protein sequence ID" value="AWV90669.1"/>
    <property type="molecule type" value="Genomic_DNA"/>
</dbReference>
<proteinExistence type="predicted"/>
<keyword evidence="2" id="KW-0812">Transmembrane</keyword>
<evidence type="ECO:0000256" key="2">
    <source>
        <dbReference type="SAM" id="Phobius"/>
    </source>
</evidence>
<name>A0A2Z4FNV9_9DELT</name>